<reference evidence="4" key="1">
    <citation type="submission" date="2006-10" db="EMBL/GenBank/DDBJ databases">
        <authorList>
            <person name="Amadeo P."/>
            <person name="Zhao Q."/>
            <person name="Wortman J."/>
            <person name="Fraser-Liggett C."/>
            <person name="Carlton J."/>
        </authorList>
    </citation>
    <scope>NUCLEOTIDE SEQUENCE</scope>
    <source>
        <strain evidence="4">G3</strain>
    </source>
</reference>
<dbReference type="GO" id="GO:0002098">
    <property type="term" value="P:tRNA wobble uridine modification"/>
    <property type="evidence" value="ECO:0000318"/>
    <property type="project" value="GO_Central"/>
</dbReference>
<name>A2D7R8_TRIV3</name>
<evidence type="ECO:0000256" key="3">
    <source>
        <dbReference type="ARBA" id="ARBA00025768"/>
    </source>
</evidence>
<dbReference type="VEuPathDB" id="TrichDB:TVAG_070140"/>
<dbReference type="KEGG" id="tva:5468927"/>
<dbReference type="InterPro" id="IPR013641">
    <property type="entry name" value="KTI12/PSTK"/>
</dbReference>
<accession>A2D7R8</accession>
<keyword evidence="2" id="KW-0067">ATP-binding</keyword>
<organism evidence="4 5">
    <name type="scientific">Trichomonas vaginalis (strain ATCC PRA-98 / G3)</name>
    <dbReference type="NCBI Taxonomy" id="412133"/>
    <lineage>
        <taxon>Eukaryota</taxon>
        <taxon>Metamonada</taxon>
        <taxon>Parabasalia</taxon>
        <taxon>Trichomonadida</taxon>
        <taxon>Trichomonadidae</taxon>
        <taxon>Trichomonas</taxon>
    </lineage>
</organism>
<dbReference type="FunCoup" id="A2D7R8">
    <property type="interactions" value="315"/>
</dbReference>
<protein>
    <submittedName>
        <fullName evidence="4">Uncharacterized protein</fullName>
    </submittedName>
</protein>
<evidence type="ECO:0000256" key="2">
    <source>
        <dbReference type="ARBA" id="ARBA00022840"/>
    </source>
</evidence>
<dbReference type="Pfam" id="PF08433">
    <property type="entry name" value="KTI12"/>
    <property type="match status" value="1"/>
</dbReference>
<keyword evidence="1" id="KW-0547">Nucleotide-binding</keyword>
<dbReference type="SUPFAM" id="SSF52540">
    <property type="entry name" value="P-loop containing nucleoside triphosphate hydrolases"/>
    <property type="match status" value="1"/>
</dbReference>
<dbReference type="eggNOG" id="KOG3062">
    <property type="taxonomic scope" value="Eukaryota"/>
</dbReference>
<dbReference type="RefSeq" id="XP_001584337.1">
    <property type="nucleotide sequence ID" value="XM_001584287.1"/>
</dbReference>
<dbReference type="SMR" id="A2D7R8"/>
<dbReference type="InterPro" id="IPR027417">
    <property type="entry name" value="P-loop_NTPase"/>
</dbReference>
<dbReference type="GO" id="GO:0005524">
    <property type="term" value="F:ATP binding"/>
    <property type="evidence" value="ECO:0007669"/>
    <property type="project" value="UniProtKB-KW"/>
</dbReference>
<dbReference type="STRING" id="5722.A2D7R8"/>
<sequence length="263" mass="29539">MSLILLVGVPGSGKTTLANNLKKRFEEMKQDCAIVTEKGPEAGTFDSSNNERLGRSDFKAAVGRMLSLERVVICDGMNFIKGFRYEIFCLARENHLRWCVAFCDVDDETAFNRSQEKYHNDKRLKKLIGRMERPSKTTKFDNPLIVVKDVNSQETIDEIIKAALNKNAKLIPKKATTSCAETAHYNDKVDQLINQFCQELEKIQATTPTGTPITVCGATFTPKKKFTSGHLKSARREFAARAKSLSEDQNVVQIFADSLEVIH</sequence>
<evidence type="ECO:0000313" key="4">
    <source>
        <dbReference type="EMBL" id="EAY23351.1"/>
    </source>
</evidence>
<keyword evidence="5" id="KW-1185">Reference proteome</keyword>
<evidence type="ECO:0000313" key="5">
    <source>
        <dbReference type="Proteomes" id="UP000001542"/>
    </source>
</evidence>
<comment type="similarity">
    <text evidence="3">Belongs to the KTI12 family.</text>
</comment>
<dbReference type="PANTHER" id="PTHR12435">
    <property type="match status" value="1"/>
</dbReference>
<dbReference type="EMBL" id="DS113178">
    <property type="protein sequence ID" value="EAY23351.1"/>
    <property type="molecule type" value="Genomic_DNA"/>
</dbReference>
<dbReference type="VEuPathDB" id="TrichDB:TVAGG3_1044380"/>
<dbReference type="Gene3D" id="3.40.50.300">
    <property type="entry name" value="P-loop containing nucleotide triphosphate hydrolases"/>
    <property type="match status" value="1"/>
</dbReference>
<reference evidence="4" key="2">
    <citation type="journal article" date="2007" name="Science">
        <title>Draft genome sequence of the sexually transmitted pathogen Trichomonas vaginalis.</title>
        <authorList>
            <person name="Carlton J.M."/>
            <person name="Hirt R.P."/>
            <person name="Silva J.C."/>
            <person name="Delcher A.L."/>
            <person name="Schatz M."/>
            <person name="Zhao Q."/>
            <person name="Wortman J.R."/>
            <person name="Bidwell S.L."/>
            <person name="Alsmark U.C.M."/>
            <person name="Besteiro S."/>
            <person name="Sicheritz-Ponten T."/>
            <person name="Noel C.J."/>
            <person name="Dacks J.B."/>
            <person name="Foster P.G."/>
            <person name="Simillion C."/>
            <person name="Van de Peer Y."/>
            <person name="Miranda-Saavedra D."/>
            <person name="Barton G.J."/>
            <person name="Westrop G.D."/>
            <person name="Mueller S."/>
            <person name="Dessi D."/>
            <person name="Fiori P.L."/>
            <person name="Ren Q."/>
            <person name="Paulsen I."/>
            <person name="Zhang H."/>
            <person name="Bastida-Corcuera F.D."/>
            <person name="Simoes-Barbosa A."/>
            <person name="Brown M.T."/>
            <person name="Hayes R.D."/>
            <person name="Mukherjee M."/>
            <person name="Okumura C.Y."/>
            <person name="Schneider R."/>
            <person name="Smith A.J."/>
            <person name="Vanacova S."/>
            <person name="Villalvazo M."/>
            <person name="Haas B.J."/>
            <person name="Pertea M."/>
            <person name="Feldblyum T.V."/>
            <person name="Utterback T.R."/>
            <person name="Shu C.L."/>
            <person name="Osoegawa K."/>
            <person name="de Jong P.J."/>
            <person name="Hrdy I."/>
            <person name="Horvathova L."/>
            <person name="Zubacova Z."/>
            <person name="Dolezal P."/>
            <person name="Malik S.B."/>
            <person name="Logsdon J.M. Jr."/>
            <person name="Henze K."/>
            <person name="Gupta A."/>
            <person name="Wang C.C."/>
            <person name="Dunne R.L."/>
            <person name="Upcroft J.A."/>
            <person name="Upcroft P."/>
            <person name="White O."/>
            <person name="Salzberg S.L."/>
            <person name="Tang P."/>
            <person name="Chiu C.-H."/>
            <person name="Lee Y.-S."/>
            <person name="Embley T.M."/>
            <person name="Coombs G.H."/>
            <person name="Mottram J.C."/>
            <person name="Tachezy J."/>
            <person name="Fraser-Liggett C.M."/>
            <person name="Johnson P.J."/>
        </authorList>
    </citation>
    <scope>NUCLEOTIDE SEQUENCE [LARGE SCALE GENOMIC DNA]</scope>
    <source>
        <strain evidence="4">G3</strain>
    </source>
</reference>
<dbReference type="InParanoid" id="A2D7R8"/>
<dbReference type="OrthoDB" id="9972657at2759"/>
<proteinExistence type="inferred from homology"/>
<dbReference type="AlphaFoldDB" id="A2D7R8"/>
<dbReference type="Proteomes" id="UP000001542">
    <property type="component" value="Unassembled WGS sequence"/>
</dbReference>
<gene>
    <name evidence="4" type="ORF">TVAG_070140</name>
</gene>
<evidence type="ECO:0000256" key="1">
    <source>
        <dbReference type="ARBA" id="ARBA00022741"/>
    </source>
</evidence>